<feature type="compositionally biased region" description="Polar residues" evidence="1">
    <location>
        <begin position="44"/>
        <end position="53"/>
    </location>
</feature>
<organism evidence="2 3">
    <name type="scientific">Rhizorhabdus histidinilytica</name>
    <dbReference type="NCBI Taxonomy" id="439228"/>
    <lineage>
        <taxon>Bacteria</taxon>
        <taxon>Pseudomonadati</taxon>
        <taxon>Pseudomonadota</taxon>
        <taxon>Alphaproteobacteria</taxon>
        <taxon>Sphingomonadales</taxon>
        <taxon>Sphingomonadaceae</taxon>
        <taxon>Rhizorhabdus</taxon>
    </lineage>
</organism>
<evidence type="ECO:0000256" key="1">
    <source>
        <dbReference type="SAM" id="MobiDB-lite"/>
    </source>
</evidence>
<dbReference type="EMBL" id="FUYM01000002">
    <property type="protein sequence ID" value="SKB35246.1"/>
    <property type="molecule type" value="Genomic_DNA"/>
</dbReference>
<evidence type="ECO:0000313" key="3">
    <source>
        <dbReference type="Proteomes" id="UP000189818"/>
    </source>
</evidence>
<reference evidence="3" key="1">
    <citation type="submission" date="2017-02" db="EMBL/GenBank/DDBJ databases">
        <authorList>
            <person name="Varghese N."/>
            <person name="Submissions S."/>
        </authorList>
    </citation>
    <scope>NUCLEOTIDE SEQUENCE [LARGE SCALE GENOMIC DNA]</scope>
    <source>
        <strain evidence="3">UM2</strain>
    </source>
</reference>
<feature type="region of interest" description="Disordered" evidence="1">
    <location>
        <begin position="24"/>
        <end position="66"/>
    </location>
</feature>
<dbReference type="Proteomes" id="UP000189818">
    <property type="component" value="Unassembled WGS sequence"/>
</dbReference>
<sequence length="66" mass="7437">MDDGTKGLDAPWWSFTERPRTLAPLAIHPHPLPDREGSHRHAPANSQSWNNRTARVDSAGRRQANQ</sequence>
<protein>
    <submittedName>
        <fullName evidence="2">Uncharacterized protein</fullName>
    </submittedName>
</protein>
<dbReference type="AlphaFoldDB" id="A0A1T5AJX0"/>
<proteinExistence type="predicted"/>
<keyword evidence="3" id="KW-1185">Reference proteome</keyword>
<accession>A0A1T5AJX0</accession>
<gene>
    <name evidence="2" type="ORF">SAMN06295920_10237</name>
</gene>
<evidence type="ECO:0000313" key="2">
    <source>
        <dbReference type="EMBL" id="SKB35246.1"/>
    </source>
</evidence>
<name>A0A1T5AJX0_9SPHN</name>